<dbReference type="SUPFAM" id="SSF56059">
    <property type="entry name" value="Glutathione synthetase ATP-binding domain-like"/>
    <property type="match status" value="1"/>
</dbReference>
<dbReference type="GO" id="GO:0004775">
    <property type="term" value="F:succinate-CoA ligase (ADP-forming) activity"/>
    <property type="evidence" value="ECO:0007669"/>
    <property type="project" value="TreeGrafter"/>
</dbReference>
<dbReference type="Gene3D" id="3.30.470.20">
    <property type="entry name" value="ATP-grasp fold, B domain"/>
    <property type="match status" value="1"/>
</dbReference>
<gene>
    <name evidence="2" type="ORF">EV192_108421</name>
</gene>
<evidence type="ECO:0000259" key="1">
    <source>
        <dbReference type="Pfam" id="PF08442"/>
    </source>
</evidence>
<dbReference type="PANTHER" id="PTHR11815">
    <property type="entry name" value="SUCCINYL-COA SYNTHETASE BETA CHAIN"/>
    <property type="match status" value="1"/>
</dbReference>
<dbReference type="InterPro" id="IPR013650">
    <property type="entry name" value="ATP-grasp_succ-CoA_synth-type"/>
</dbReference>
<accession>A0A4R2J7M0</accession>
<name>A0A4R2J7M0_9PSEU</name>
<dbReference type="GO" id="GO:0006104">
    <property type="term" value="P:succinyl-CoA metabolic process"/>
    <property type="evidence" value="ECO:0007669"/>
    <property type="project" value="TreeGrafter"/>
</dbReference>
<reference evidence="2 3" key="1">
    <citation type="submission" date="2019-03" db="EMBL/GenBank/DDBJ databases">
        <title>Genomic Encyclopedia of Type Strains, Phase IV (KMG-IV): sequencing the most valuable type-strain genomes for metagenomic binning, comparative biology and taxonomic classification.</title>
        <authorList>
            <person name="Goeker M."/>
        </authorList>
    </citation>
    <scope>NUCLEOTIDE SEQUENCE [LARGE SCALE GENOMIC DNA]</scope>
    <source>
        <strain evidence="2 3">DSM 45934</strain>
    </source>
</reference>
<evidence type="ECO:0000313" key="3">
    <source>
        <dbReference type="Proteomes" id="UP000295680"/>
    </source>
</evidence>
<dbReference type="EMBL" id="SLWS01000008">
    <property type="protein sequence ID" value="TCO55133.1"/>
    <property type="molecule type" value="Genomic_DNA"/>
</dbReference>
<dbReference type="PANTHER" id="PTHR11815:SF10">
    <property type="entry name" value="SUCCINATE--COA LIGASE [GDP-FORMING] SUBUNIT BETA, MITOCHONDRIAL"/>
    <property type="match status" value="1"/>
</dbReference>
<organism evidence="2 3">
    <name type="scientific">Actinocrispum wychmicini</name>
    <dbReference type="NCBI Taxonomy" id="1213861"/>
    <lineage>
        <taxon>Bacteria</taxon>
        <taxon>Bacillati</taxon>
        <taxon>Actinomycetota</taxon>
        <taxon>Actinomycetes</taxon>
        <taxon>Pseudonocardiales</taxon>
        <taxon>Pseudonocardiaceae</taxon>
        <taxon>Actinocrispum</taxon>
    </lineage>
</organism>
<proteinExistence type="predicted"/>
<dbReference type="GO" id="GO:0006099">
    <property type="term" value="P:tricarboxylic acid cycle"/>
    <property type="evidence" value="ECO:0007669"/>
    <property type="project" value="TreeGrafter"/>
</dbReference>
<protein>
    <submittedName>
        <fullName evidence="2">ATP-grasp domain-containing protein</fullName>
    </submittedName>
</protein>
<keyword evidence="3" id="KW-1185">Reference proteome</keyword>
<feature type="domain" description="ATP-grasp fold succinyl-CoA synthetase-type" evidence="1">
    <location>
        <begin position="2"/>
        <end position="116"/>
    </location>
</feature>
<evidence type="ECO:0000313" key="2">
    <source>
        <dbReference type="EMBL" id="TCO55133.1"/>
    </source>
</evidence>
<dbReference type="GO" id="GO:0005829">
    <property type="term" value="C:cytosol"/>
    <property type="evidence" value="ECO:0007669"/>
    <property type="project" value="TreeGrafter"/>
</dbReference>
<dbReference type="GO" id="GO:0042709">
    <property type="term" value="C:succinate-CoA ligase complex"/>
    <property type="evidence" value="ECO:0007669"/>
    <property type="project" value="TreeGrafter"/>
</dbReference>
<sequence>MKVGGRGKAGGVKVAATTEAVAATAKAVLGLDIKGHLVRKVMVTPAAEIEREFSFAFLLDRASRTFLALASASGGVDIEETPDSAERIPVDPIAGVGLAKAREICASAGLPDRAAPVIVQL</sequence>
<comment type="caution">
    <text evidence="2">The sequence shown here is derived from an EMBL/GenBank/DDBJ whole genome shotgun (WGS) entry which is preliminary data.</text>
</comment>
<dbReference type="Proteomes" id="UP000295680">
    <property type="component" value="Unassembled WGS sequence"/>
</dbReference>
<dbReference type="Pfam" id="PF08442">
    <property type="entry name" value="ATP-grasp_2"/>
    <property type="match status" value="1"/>
</dbReference>
<dbReference type="AlphaFoldDB" id="A0A4R2J7M0"/>